<dbReference type="InterPro" id="IPR001647">
    <property type="entry name" value="HTH_TetR"/>
</dbReference>
<reference evidence="7" key="1">
    <citation type="submission" date="2023-01" db="EMBL/GenBank/DDBJ databases">
        <title>Draft genome sequence of Nocardiopsis sp. LSu2-4 isolated from halophytes.</title>
        <authorList>
            <person name="Duangmal K."/>
            <person name="Chantavorakit T."/>
        </authorList>
    </citation>
    <scope>NUCLEOTIDE SEQUENCE</scope>
    <source>
        <strain evidence="7">LSu2-4</strain>
    </source>
</reference>
<evidence type="ECO:0000256" key="1">
    <source>
        <dbReference type="ARBA" id="ARBA00023015"/>
    </source>
</evidence>
<dbReference type="PROSITE" id="PS50977">
    <property type="entry name" value="HTH_TETR_2"/>
    <property type="match status" value="1"/>
</dbReference>
<comment type="caution">
    <text evidence="7">The sequence shown here is derived from an EMBL/GenBank/DDBJ whole genome shotgun (WGS) entry which is preliminary data.</text>
</comment>
<dbReference type="SUPFAM" id="SSF46689">
    <property type="entry name" value="Homeodomain-like"/>
    <property type="match status" value="1"/>
</dbReference>
<dbReference type="Gene3D" id="1.10.357.10">
    <property type="entry name" value="Tetracycline Repressor, domain 2"/>
    <property type="match status" value="1"/>
</dbReference>
<dbReference type="RefSeq" id="WP_270675428.1">
    <property type="nucleotide sequence ID" value="NZ_JAQFWP010000002.1"/>
</dbReference>
<dbReference type="InterPro" id="IPR050109">
    <property type="entry name" value="HTH-type_TetR-like_transc_reg"/>
</dbReference>
<evidence type="ECO:0000256" key="3">
    <source>
        <dbReference type="ARBA" id="ARBA00023163"/>
    </source>
</evidence>
<gene>
    <name evidence="7" type="ORF">O4U47_01635</name>
</gene>
<keyword evidence="8" id="KW-1185">Reference proteome</keyword>
<dbReference type="PANTHER" id="PTHR30055:SF148">
    <property type="entry name" value="TETR-FAMILY TRANSCRIPTIONAL REGULATOR"/>
    <property type="match status" value="1"/>
</dbReference>
<dbReference type="Gene3D" id="1.10.10.60">
    <property type="entry name" value="Homeodomain-like"/>
    <property type="match status" value="1"/>
</dbReference>
<accession>A0ABT4TER6</accession>
<keyword evidence="3" id="KW-0804">Transcription</keyword>
<feature type="region of interest" description="Disordered" evidence="5">
    <location>
        <begin position="1"/>
        <end position="22"/>
    </location>
</feature>
<sequence>MGMTTGTTGPDGPRPGAKATRRRGAELHAALLSAAWDVLVEKGYSGFTYDAIAARAQTSRAVLYRRWPQRHLLLEEALRKAWAPVPLPDTGGLREDAIELLRSIAAARGTLMTVLMQNLADYYRESGNTLEDLREIIGAAHRERPFHALVERAVERGEIAAAPRNDRVLELPLDLLRQDMLMKGGAVPDHTLTEIIDEIWLPLLRR</sequence>
<dbReference type="SUPFAM" id="SSF48498">
    <property type="entry name" value="Tetracyclin repressor-like, C-terminal domain"/>
    <property type="match status" value="1"/>
</dbReference>
<evidence type="ECO:0000256" key="4">
    <source>
        <dbReference type="PROSITE-ProRule" id="PRU00335"/>
    </source>
</evidence>
<evidence type="ECO:0000313" key="8">
    <source>
        <dbReference type="Proteomes" id="UP001165685"/>
    </source>
</evidence>
<dbReference type="EMBL" id="JAQFWP010000002">
    <property type="protein sequence ID" value="MDA2803199.1"/>
    <property type="molecule type" value="Genomic_DNA"/>
</dbReference>
<evidence type="ECO:0000313" key="7">
    <source>
        <dbReference type="EMBL" id="MDA2803199.1"/>
    </source>
</evidence>
<feature type="DNA-binding region" description="H-T-H motif" evidence="4">
    <location>
        <begin position="48"/>
        <end position="67"/>
    </location>
</feature>
<dbReference type="Pfam" id="PF00440">
    <property type="entry name" value="TetR_N"/>
    <property type="match status" value="1"/>
</dbReference>
<dbReference type="PRINTS" id="PR00455">
    <property type="entry name" value="HTHTETR"/>
</dbReference>
<dbReference type="InterPro" id="IPR036271">
    <property type="entry name" value="Tet_transcr_reg_TetR-rel_C_sf"/>
</dbReference>
<organism evidence="7 8">
    <name type="scientific">Nocardiopsis suaedae</name>
    <dbReference type="NCBI Taxonomy" id="3018444"/>
    <lineage>
        <taxon>Bacteria</taxon>
        <taxon>Bacillati</taxon>
        <taxon>Actinomycetota</taxon>
        <taxon>Actinomycetes</taxon>
        <taxon>Streptosporangiales</taxon>
        <taxon>Nocardiopsidaceae</taxon>
        <taxon>Nocardiopsis</taxon>
    </lineage>
</organism>
<dbReference type="InterPro" id="IPR009057">
    <property type="entry name" value="Homeodomain-like_sf"/>
</dbReference>
<dbReference type="PANTHER" id="PTHR30055">
    <property type="entry name" value="HTH-TYPE TRANSCRIPTIONAL REGULATOR RUTR"/>
    <property type="match status" value="1"/>
</dbReference>
<protein>
    <submittedName>
        <fullName evidence="7">TetR/AcrR family transcriptional regulator</fullName>
    </submittedName>
</protein>
<dbReference type="Proteomes" id="UP001165685">
    <property type="component" value="Unassembled WGS sequence"/>
</dbReference>
<proteinExistence type="predicted"/>
<evidence type="ECO:0000256" key="2">
    <source>
        <dbReference type="ARBA" id="ARBA00023125"/>
    </source>
</evidence>
<dbReference type="Pfam" id="PF16859">
    <property type="entry name" value="TetR_C_11"/>
    <property type="match status" value="1"/>
</dbReference>
<evidence type="ECO:0000259" key="6">
    <source>
        <dbReference type="PROSITE" id="PS50977"/>
    </source>
</evidence>
<evidence type="ECO:0000256" key="5">
    <source>
        <dbReference type="SAM" id="MobiDB-lite"/>
    </source>
</evidence>
<keyword evidence="2 4" id="KW-0238">DNA-binding</keyword>
<name>A0ABT4TER6_9ACTN</name>
<keyword evidence="1" id="KW-0805">Transcription regulation</keyword>
<feature type="compositionally biased region" description="Low complexity" evidence="5">
    <location>
        <begin position="1"/>
        <end position="16"/>
    </location>
</feature>
<dbReference type="InterPro" id="IPR011075">
    <property type="entry name" value="TetR_C"/>
</dbReference>
<feature type="domain" description="HTH tetR-type" evidence="6">
    <location>
        <begin position="25"/>
        <end position="85"/>
    </location>
</feature>